<comment type="similarity">
    <text evidence="7">Belongs to the class I-like SAM-binding methyltransferase superfamily. RNA M5U methyltransferase family.</text>
</comment>
<accession>A0A0V1LVD0</accession>
<evidence type="ECO:0000256" key="5">
    <source>
        <dbReference type="ARBA" id="ARBA00047278"/>
    </source>
</evidence>
<dbReference type="STRING" id="6335.A0A0V1LVD0"/>
<evidence type="ECO:0000256" key="4">
    <source>
        <dbReference type="ARBA" id="ARBA00033763"/>
    </source>
</evidence>
<dbReference type="CDD" id="cd02440">
    <property type="entry name" value="AdoMet_MTases"/>
    <property type="match status" value="1"/>
</dbReference>
<sequence>LYTTETLLEINHLFSKKFDCTESVLNENSIAFYKWYCSCKAWANLIIFFWNMSSDDAQRNQLEDSTKIHIQNLPRHMAINDMKKILKRHGFRAKKIALMKEHAYVTFSDPEQANQAAEKLDQMTFKQCVLRVRKTAADDESQSTKKKPTKSEERTELVNIVDVVTPWHAIPYEEQLKNKQNACYEWAKKCSIKIYKECGLPFQGKLHYGELENIRASPVQNCYRNKCEFTIGYNGTAPEVGFRLSRHRDGCTVQPVDGCVHIPTNMKLLVRDFKDLILNCSPRPPYNAETRTGFWRLLTIKSFQMDLMLTVTVNPVDVDEAEINSIKGEIVKRFLYQDMDNYRVSSVYFQRLINAGDKVEYELLGGCPHVYETVDNMHFRISPYSFFQVNTAGCEVLYKTLFELCASVQVDHSLLLDICCGTGTIGIYLARLFEKVIGIESVEPAVKDACHNMIVNEQFNCDFQAGKVEELLPKLLKESNVEKWKTCVAVLDPPRGGVSGRVIAALRCHEPIHHLFYVSCDVQAAEKNFVDLCKRASKRYPGPPFRLLRMIPVDMFPHTKLFELVLHFQRSRPD</sequence>
<organism evidence="9 10">
    <name type="scientific">Trichinella nativa</name>
    <dbReference type="NCBI Taxonomy" id="6335"/>
    <lineage>
        <taxon>Eukaryota</taxon>
        <taxon>Metazoa</taxon>
        <taxon>Ecdysozoa</taxon>
        <taxon>Nematoda</taxon>
        <taxon>Enoplea</taxon>
        <taxon>Dorylaimia</taxon>
        <taxon>Trichinellida</taxon>
        <taxon>Trichinellidae</taxon>
        <taxon>Trichinella</taxon>
    </lineage>
</organism>
<keyword evidence="1 7" id="KW-0489">Methyltransferase</keyword>
<feature type="binding site" evidence="7">
    <location>
        <position position="492"/>
    </location>
    <ligand>
        <name>S-adenosyl-L-methionine</name>
        <dbReference type="ChEBI" id="CHEBI:59789"/>
    </ligand>
</feature>
<dbReference type="GO" id="GO:0006396">
    <property type="term" value="P:RNA processing"/>
    <property type="evidence" value="ECO:0007669"/>
    <property type="project" value="InterPro"/>
</dbReference>
<dbReference type="GO" id="GO:0030697">
    <property type="term" value="F:tRNA (uracil(54)-C5)-methyltransferase activity, S-adenosyl methionine-dependent"/>
    <property type="evidence" value="ECO:0007669"/>
    <property type="project" value="UniProtKB-EC"/>
</dbReference>
<dbReference type="InterPro" id="IPR029063">
    <property type="entry name" value="SAM-dependent_MTases_sf"/>
</dbReference>
<dbReference type="InterPro" id="IPR010280">
    <property type="entry name" value="U5_MeTrfase_fam"/>
</dbReference>
<dbReference type="EMBL" id="JYDW01000001">
    <property type="protein sequence ID" value="KRZ63372.1"/>
    <property type="molecule type" value="Genomic_DNA"/>
</dbReference>
<dbReference type="Gene3D" id="3.40.50.150">
    <property type="entry name" value="Vaccinia Virus protein VP39"/>
    <property type="match status" value="1"/>
</dbReference>
<keyword evidence="10" id="KW-1185">Reference proteome</keyword>
<feature type="active site" description="Nucleophile" evidence="7">
    <location>
        <position position="520"/>
    </location>
</feature>
<comment type="caution">
    <text evidence="7">Lacks conserved residue(s) required for the propagation of feature annotation.</text>
</comment>
<dbReference type="SUPFAM" id="SSF53335">
    <property type="entry name" value="S-adenosyl-L-methionine-dependent methyltransferases"/>
    <property type="match status" value="1"/>
</dbReference>
<dbReference type="GO" id="GO:0003723">
    <property type="term" value="F:RNA binding"/>
    <property type="evidence" value="ECO:0007669"/>
    <property type="project" value="UniProtKB-UniRule"/>
</dbReference>
<dbReference type="OrthoDB" id="417550at2759"/>
<reference evidence="9 10" key="1">
    <citation type="submission" date="2015-05" db="EMBL/GenBank/DDBJ databases">
        <title>Evolution of Trichinella species and genotypes.</title>
        <authorList>
            <person name="Korhonen P.K."/>
            <person name="Edoardo P."/>
            <person name="Giuseppe L.R."/>
            <person name="Gasser R.B."/>
        </authorList>
    </citation>
    <scope>NUCLEOTIDE SEQUENCE [LARGE SCALE GENOMIC DNA]</scope>
    <source>
        <strain evidence="9">ISS10</strain>
    </source>
</reference>
<dbReference type="Proteomes" id="UP000054721">
    <property type="component" value="Unassembled WGS sequence"/>
</dbReference>
<evidence type="ECO:0000259" key="8">
    <source>
        <dbReference type="PROSITE" id="PS50102"/>
    </source>
</evidence>
<dbReference type="PANTHER" id="PTHR45904">
    <property type="entry name" value="TRNA (URACIL-5-)-METHYLTRANSFERASE"/>
    <property type="match status" value="1"/>
</dbReference>
<dbReference type="EC" id="2.1.1.35" evidence="4"/>
<evidence type="ECO:0000256" key="7">
    <source>
        <dbReference type="PROSITE-ProRule" id="PRU01024"/>
    </source>
</evidence>
<comment type="catalytic activity">
    <reaction evidence="5">
        <text>uridine(54) in tRNA + S-adenosyl-L-methionine = 5-methyluridine(54) in tRNA + S-adenosyl-L-homocysteine + H(+)</text>
        <dbReference type="Rhea" id="RHEA:42712"/>
        <dbReference type="Rhea" id="RHEA-COMP:10167"/>
        <dbReference type="Rhea" id="RHEA-COMP:10193"/>
        <dbReference type="ChEBI" id="CHEBI:15378"/>
        <dbReference type="ChEBI" id="CHEBI:57856"/>
        <dbReference type="ChEBI" id="CHEBI:59789"/>
        <dbReference type="ChEBI" id="CHEBI:65315"/>
        <dbReference type="ChEBI" id="CHEBI:74447"/>
        <dbReference type="EC" id="2.1.1.35"/>
    </reaction>
    <physiologicalReaction direction="left-to-right" evidence="5">
        <dbReference type="Rhea" id="RHEA:42713"/>
    </physiologicalReaction>
</comment>
<dbReference type="GO" id="GO:0032259">
    <property type="term" value="P:methylation"/>
    <property type="evidence" value="ECO:0007669"/>
    <property type="project" value="UniProtKB-KW"/>
</dbReference>
<dbReference type="InterPro" id="IPR045850">
    <property type="entry name" value="TRM2_met"/>
</dbReference>
<evidence type="ECO:0000313" key="10">
    <source>
        <dbReference type="Proteomes" id="UP000054721"/>
    </source>
</evidence>
<feature type="non-terminal residue" evidence="9">
    <location>
        <position position="1"/>
    </location>
</feature>
<dbReference type="PROSITE" id="PS50102">
    <property type="entry name" value="RRM"/>
    <property type="match status" value="1"/>
</dbReference>
<dbReference type="SUPFAM" id="SSF54928">
    <property type="entry name" value="RNA-binding domain, RBD"/>
    <property type="match status" value="1"/>
</dbReference>
<protein>
    <recommendedName>
        <fullName evidence="4">tRNA (uracil(54)-C(5))-methyltransferase</fullName>
        <ecNumber evidence="4">2.1.1.35</ecNumber>
    </recommendedName>
</protein>
<dbReference type="Gene3D" id="2.40.50.1070">
    <property type="match status" value="1"/>
</dbReference>
<comment type="caution">
    <text evidence="9">The sequence shown here is derived from an EMBL/GenBank/DDBJ whole genome shotgun (WGS) entry which is preliminary data.</text>
</comment>
<evidence type="ECO:0000256" key="3">
    <source>
        <dbReference type="ARBA" id="ARBA00022691"/>
    </source>
</evidence>
<evidence type="ECO:0000256" key="2">
    <source>
        <dbReference type="ARBA" id="ARBA00022679"/>
    </source>
</evidence>
<name>A0A0V1LVD0_9BILA</name>
<dbReference type="PROSITE" id="PS51687">
    <property type="entry name" value="SAM_MT_RNA_M5U"/>
    <property type="match status" value="1"/>
</dbReference>
<evidence type="ECO:0000313" key="9">
    <source>
        <dbReference type="EMBL" id="KRZ63372.1"/>
    </source>
</evidence>
<evidence type="ECO:0000256" key="1">
    <source>
        <dbReference type="ARBA" id="ARBA00022603"/>
    </source>
</evidence>
<dbReference type="PANTHER" id="PTHR45904:SF2">
    <property type="entry name" value="TRNA (URACIL-5-)-METHYLTRANSFERASE HOMOLOG A"/>
    <property type="match status" value="1"/>
</dbReference>
<feature type="binding site" evidence="7">
    <location>
        <position position="388"/>
    </location>
    <ligand>
        <name>S-adenosyl-L-methionine</name>
        <dbReference type="ChEBI" id="CHEBI:59789"/>
    </ligand>
</feature>
<gene>
    <name evidence="9" type="primary">TRMT2A</name>
    <name evidence="9" type="ORF">T02_15275</name>
</gene>
<keyword evidence="3 7" id="KW-0949">S-adenosyl-L-methionine</keyword>
<feature type="binding site" evidence="7">
    <location>
        <position position="440"/>
    </location>
    <ligand>
        <name>S-adenosyl-L-methionine</name>
        <dbReference type="ChEBI" id="CHEBI:59789"/>
    </ligand>
</feature>
<feature type="domain" description="RRM" evidence="8">
    <location>
        <begin position="66"/>
        <end position="137"/>
    </location>
</feature>
<keyword evidence="2 7" id="KW-0808">Transferase</keyword>
<dbReference type="Pfam" id="PF05958">
    <property type="entry name" value="tRNA_U5-meth_tr"/>
    <property type="match status" value="1"/>
</dbReference>
<evidence type="ECO:0000256" key="6">
    <source>
        <dbReference type="PROSITE-ProRule" id="PRU00176"/>
    </source>
</evidence>
<keyword evidence="6" id="KW-0694">RNA-binding</keyword>
<dbReference type="InterPro" id="IPR035979">
    <property type="entry name" value="RBD_domain_sf"/>
</dbReference>
<dbReference type="InterPro" id="IPR012677">
    <property type="entry name" value="Nucleotide-bd_a/b_plait_sf"/>
</dbReference>
<dbReference type="Gene3D" id="3.30.70.330">
    <property type="match status" value="1"/>
</dbReference>
<dbReference type="AlphaFoldDB" id="A0A0V1LVD0"/>
<dbReference type="InterPro" id="IPR000504">
    <property type="entry name" value="RRM_dom"/>
</dbReference>
<dbReference type="Pfam" id="PF00076">
    <property type="entry name" value="RRM_1"/>
    <property type="match status" value="1"/>
</dbReference>
<dbReference type="SMART" id="SM00360">
    <property type="entry name" value="RRM"/>
    <property type="match status" value="1"/>
</dbReference>
<feature type="non-terminal residue" evidence="9">
    <location>
        <position position="574"/>
    </location>
</feature>
<proteinExistence type="inferred from homology"/>